<gene>
    <name evidence="1" type="ORF">IAB63_00300</name>
</gene>
<evidence type="ECO:0008006" key="3">
    <source>
        <dbReference type="Google" id="ProtNLM"/>
    </source>
</evidence>
<sequence>MKIEVLFPEYASLYGDNGNIMYLKACLPKATFIQTSMRDEPRFLKEKVNLVYMGAMSEKAQEKIIRKLMPWKEQIRRRIDEGMPFLMTGNAMEVFYDHIQDGNRKIPGLGLIPYHAVRDMDHRFNGLFLGEFRGKPLVGCKTQFTMAYGGDENCCLAKALRGIGINKGSDLEGYRKDHFFGTNLVGPLLVLNPEFTKYLLHIMGADQTRLAFEKEVTQAYECRLKEFEDPKTEV</sequence>
<proteinExistence type="predicted"/>
<name>A0A9D1HDV7_9FIRM</name>
<protein>
    <recommendedName>
        <fullName evidence="3">CobB/CobQ-like glutamine amidotransferase domain-containing protein</fullName>
    </recommendedName>
</protein>
<reference evidence="1" key="1">
    <citation type="submission" date="2020-10" db="EMBL/GenBank/DDBJ databases">
        <authorList>
            <person name="Gilroy R."/>
        </authorList>
    </citation>
    <scope>NUCLEOTIDE SEQUENCE</scope>
    <source>
        <strain evidence="1">CHK187-14744</strain>
    </source>
</reference>
<dbReference type="Proteomes" id="UP000824164">
    <property type="component" value="Unassembled WGS sequence"/>
</dbReference>
<reference evidence="1" key="2">
    <citation type="journal article" date="2021" name="PeerJ">
        <title>Extensive microbial diversity within the chicken gut microbiome revealed by metagenomics and culture.</title>
        <authorList>
            <person name="Gilroy R."/>
            <person name="Ravi A."/>
            <person name="Getino M."/>
            <person name="Pursley I."/>
            <person name="Horton D.L."/>
            <person name="Alikhan N.F."/>
            <person name="Baker D."/>
            <person name="Gharbi K."/>
            <person name="Hall N."/>
            <person name="Watson M."/>
            <person name="Adriaenssens E.M."/>
            <person name="Foster-Nyarko E."/>
            <person name="Jarju S."/>
            <person name="Secka A."/>
            <person name="Antonio M."/>
            <person name="Oren A."/>
            <person name="Chaudhuri R.R."/>
            <person name="La Ragione R."/>
            <person name="Hildebrand F."/>
            <person name="Pallen M.J."/>
        </authorList>
    </citation>
    <scope>NUCLEOTIDE SEQUENCE</scope>
    <source>
        <strain evidence="1">CHK187-14744</strain>
    </source>
</reference>
<dbReference type="EMBL" id="DVLT01000001">
    <property type="protein sequence ID" value="HIU01678.1"/>
    <property type="molecule type" value="Genomic_DNA"/>
</dbReference>
<comment type="caution">
    <text evidence="1">The sequence shown here is derived from an EMBL/GenBank/DDBJ whole genome shotgun (WGS) entry which is preliminary data.</text>
</comment>
<dbReference type="AlphaFoldDB" id="A0A9D1HDV7"/>
<evidence type="ECO:0000313" key="2">
    <source>
        <dbReference type="Proteomes" id="UP000824164"/>
    </source>
</evidence>
<organism evidence="1 2">
    <name type="scientific">Candidatus Onthocola gallistercoris</name>
    <dbReference type="NCBI Taxonomy" id="2840876"/>
    <lineage>
        <taxon>Bacteria</taxon>
        <taxon>Bacillati</taxon>
        <taxon>Bacillota</taxon>
        <taxon>Bacilli</taxon>
        <taxon>Candidatus Onthocola</taxon>
    </lineage>
</organism>
<evidence type="ECO:0000313" key="1">
    <source>
        <dbReference type="EMBL" id="HIU01678.1"/>
    </source>
</evidence>
<accession>A0A9D1HDV7</accession>